<keyword evidence="2" id="KW-1185">Reference proteome</keyword>
<sequence length="62" mass="6705">MRTRESAVSEADLTLIHALQIAPRASWAQLAATLGPSAETLARRWSRLTARGHAWAGVLPGR</sequence>
<dbReference type="Proteomes" id="UP001432251">
    <property type="component" value="Chromosome"/>
</dbReference>
<protein>
    <submittedName>
        <fullName evidence="1">AsnC family protein</fullName>
    </submittedName>
</protein>
<proteinExistence type="predicted"/>
<gene>
    <name evidence="1" type="ORF">V2W30_20655</name>
</gene>
<accession>A0ACD5AE50</accession>
<evidence type="ECO:0000313" key="2">
    <source>
        <dbReference type="Proteomes" id="UP001432251"/>
    </source>
</evidence>
<evidence type="ECO:0000313" key="1">
    <source>
        <dbReference type="EMBL" id="WWQ65492.1"/>
    </source>
</evidence>
<name>A0ACD5AE50_9ACTN</name>
<organism evidence="1 2">
    <name type="scientific">Streptomyces citrinus</name>
    <dbReference type="NCBI Taxonomy" id="3118173"/>
    <lineage>
        <taxon>Bacteria</taxon>
        <taxon>Bacillati</taxon>
        <taxon>Actinomycetota</taxon>
        <taxon>Actinomycetes</taxon>
        <taxon>Kitasatosporales</taxon>
        <taxon>Streptomycetaceae</taxon>
        <taxon>Streptomyces</taxon>
    </lineage>
</organism>
<dbReference type="EMBL" id="CP146022">
    <property type="protein sequence ID" value="WWQ65492.1"/>
    <property type="molecule type" value="Genomic_DNA"/>
</dbReference>
<reference evidence="1" key="1">
    <citation type="journal article" date="2025" name="Int. J. Syst. Evol. Microbiol.">
        <title>Streptomyces citrinus sp. nov., with yellow diffusible pigment.</title>
        <authorList>
            <person name="He Y."/>
            <person name="Yang E."/>
            <person name="Xu J."/>
            <person name="Sun Y."/>
            <person name="Sun L."/>
        </authorList>
    </citation>
    <scope>NUCLEOTIDE SEQUENCE</scope>
    <source>
        <strain evidence="1">Q6</strain>
    </source>
</reference>